<dbReference type="EMBL" id="KQ486283">
    <property type="protein sequence ID" value="KYP31208.1"/>
    <property type="molecule type" value="Genomic_DNA"/>
</dbReference>
<evidence type="ECO:0000313" key="2">
    <source>
        <dbReference type="EMBL" id="KYP31208.1"/>
    </source>
</evidence>
<organism evidence="2 3">
    <name type="scientific">Cajanus cajan</name>
    <name type="common">Pigeon pea</name>
    <name type="synonym">Cajanus indicus</name>
    <dbReference type="NCBI Taxonomy" id="3821"/>
    <lineage>
        <taxon>Eukaryota</taxon>
        <taxon>Viridiplantae</taxon>
        <taxon>Streptophyta</taxon>
        <taxon>Embryophyta</taxon>
        <taxon>Tracheophyta</taxon>
        <taxon>Spermatophyta</taxon>
        <taxon>Magnoliopsida</taxon>
        <taxon>eudicotyledons</taxon>
        <taxon>Gunneridae</taxon>
        <taxon>Pentapetalae</taxon>
        <taxon>rosids</taxon>
        <taxon>fabids</taxon>
        <taxon>Fabales</taxon>
        <taxon>Fabaceae</taxon>
        <taxon>Papilionoideae</taxon>
        <taxon>50 kb inversion clade</taxon>
        <taxon>NPAAA clade</taxon>
        <taxon>indigoferoid/millettioid clade</taxon>
        <taxon>Phaseoleae</taxon>
        <taxon>Cajanus</taxon>
    </lineage>
</organism>
<reference evidence="2" key="1">
    <citation type="journal article" date="2012" name="Nat. Biotechnol.">
        <title>Draft genome sequence of pigeonpea (Cajanus cajan), an orphan legume crop of resource-poor farmers.</title>
        <authorList>
            <person name="Varshney R.K."/>
            <person name="Chen W."/>
            <person name="Li Y."/>
            <person name="Bharti A.K."/>
            <person name="Saxena R.K."/>
            <person name="Schlueter J.A."/>
            <person name="Donoghue M.T."/>
            <person name="Azam S."/>
            <person name="Fan G."/>
            <person name="Whaley A.M."/>
            <person name="Farmer A.D."/>
            <person name="Sheridan J."/>
            <person name="Iwata A."/>
            <person name="Tuteja R."/>
            <person name="Penmetsa R.V."/>
            <person name="Wu W."/>
            <person name="Upadhyaya H.D."/>
            <person name="Yang S.P."/>
            <person name="Shah T."/>
            <person name="Saxena K.B."/>
            <person name="Michael T."/>
            <person name="McCombie W.R."/>
            <person name="Yang B."/>
            <person name="Zhang G."/>
            <person name="Yang H."/>
            <person name="Wang J."/>
            <person name="Spillane C."/>
            <person name="Cook D.R."/>
            <person name="May G.D."/>
            <person name="Xu X."/>
            <person name="Jackson S.A."/>
        </authorList>
    </citation>
    <scope>NUCLEOTIDE SEQUENCE [LARGE SCALE GENOMIC DNA]</scope>
</reference>
<dbReference type="Pfam" id="PF03732">
    <property type="entry name" value="Retrotrans_gag"/>
    <property type="match status" value="1"/>
</dbReference>
<name>A0A151QLN4_CAJCA</name>
<dbReference type="Gramene" id="C.cajan_45537.t">
    <property type="protein sequence ID" value="C.cajan_45537.t.cds1"/>
    <property type="gene ID" value="C.cajan_45537"/>
</dbReference>
<dbReference type="PANTHER" id="PTHR33223:SF3">
    <property type="match status" value="1"/>
</dbReference>
<gene>
    <name evidence="2" type="ORF">KK1_048691</name>
</gene>
<dbReference type="InterPro" id="IPR005162">
    <property type="entry name" value="Retrotrans_gag_dom"/>
</dbReference>
<proteinExistence type="predicted"/>
<dbReference type="Proteomes" id="UP000075243">
    <property type="component" value="Unassembled WGS sequence"/>
</dbReference>
<sequence length="65" mass="7941">MYLQPLNRRPTIWKDISGIRKLMGESLYEYWERFKRLCASCPHHQISEQLLLQYFYEGLNTMDND</sequence>
<protein>
    <recommendedName>
        <fullName evidence="1">Retrotransposon gag domain-containing protein</fullName>
    </recommendedName>
</protein>
<evidence type="ECO:0000313" key="3">
    <source>
        <dbReference type="Proteomes" id="UP000075243"/>
    </source>
</evidence>
<dbReference type="AlphaFoldDB" id="A0A151QLN4"/>
<feature type="domain" description="Retrotransposon gag" evidence="1">
    <location>
        <begin position="7"/>
        <end position="61"/>
    </location>
</feature>
<keyword evidence="3" id="KW-1185">Reference proteome</keyword>
<accession>A0A151QLN4</accession>
<evidence type="ECO:0000259" key="1">
    <source>
        <dbReference type="Pfam" id="PF03732"/>
    </source>
</evidence>
<dbReference type="PANTHER" id="PTHR33223">
    <property type="entry name" value="CCHC-TYPE DOMAIN-CONTAINING PROTEIN"/>
    <property type="match status" value="1"/>
</dbReference>